<evidence type="ECO:0000313" key="2">
    <source>
        <dbReference type="EMBL" id="CAD8167852.1"/>
    </source>
</evidence>
<dbReference type="AlphaFoldDB" id="A0A8S1UVA1"/>
<keyword evidence="1" id="KW-0812">Transmembrane</keyword>
<name>A0A8S1UVA1_9CILI</name>
<protein>
    <recommendedName>
        <fullName evidence="4">Transmembrane protein</fullName>
    </recommendedName>
</protein>
<evidence type="ECO:0000313" key="3">
    <source>
        <dbReference type="Proteomes" id="UP000689195"/>
    </source>
</evidence>
<evidence type="ECO:0000256" key="1">
    <source>
        <dbReference type="SAM" id="Phobius"/>
    </source>
</evidence>
<feature type="transmembrane region" description="Helical" evidence="1">
    <location>
        <begin position="134"/>
        <end position="154"/>
    </location>
</feature>
<keyword evidence="3" id="KW-1185">Reference proteome</keyword>
<keyword evidence="1" id="KW-0472">Membrane</keyword>
<reference evidence="2" key="1">
    <citation type="submission" date="2021-01" db="EMBL/GenBank/DDBJ databases">
        <authorList>
            <consortium name="Genoscope - CEA"/>
            <person name="William W."/>
        </authorList>
    </citation>
    <scope>NUCLEOTIDE SEQUENCE</scope>
</reference>
<sequence length="457" mass="53095">MGKMYLEGMVYLERILLFLQILNFHRIIKQKFHSLFGFITQVVIRINTWDNEQFQLIIDNGIYKEKFWGSQGSFICNNGGISYYVRSASLNYIHESHTSQSLVLLMTSNLDEDPNNESWDFEISKLRLWNVLKVAYFAMIIYLIANFGIILYHIGKIQLTQRDGQLITLNNLLQVFVLVFRLQVELIFQNKDKVLKNSSKMFKTLQNLYSFQTLESQNFNLKIGEQIWQVGQDALSQLIIGCVNSQLVNINNLVLNIDHSSPEIELVMQTENNQPQNAFWGLNVQLVVKIVMEDQKLNAIIVQKNGDFQMVNVFLLLHQNILILESINHKVQKKNFINSLQLYIEELDQTITEIGQKKLIIDKSIIFSSFLISVKCQEKIKIDSFLRNCNQCDNAQISYSNYCLNQSNIVNFSVIFADIVQSEKELIINILQTKVEILQVILLNNIETEVYILKIEL</sequence>
<dbReference type="Proteomes" id="UP000689195">
    <property type="component" value="Unassembled WGS sequence"/>
</dbReference>
<dbReference type="EMBL" id="CAJJDO010000048">
    <property type="protein sequence ID" value="CAD8167852.1"/>
    <property type="molecule type" value="Genomic_DNA"/>
</dbReference>
<evidence type="ECO:0008006" key="4">
    <source>
        <dbReference type="Google" id="ProtNLM"/>
    </source>
</evidence>
<gene>
    <name evidence="2" type="ORF">PPENT_87.1.T0480039</name>
</gene>
<proteinExistence type="predicted"/>
<accession>A0A8S1UVA1</accession>
<organism evidence="2 3">
    <name type="scientific">Paramecium pentaurelia</name>
    <dbReference type="NCBI Taxonomy" id="43138"/>
    <lineage>
        <taxon>Eukaryota</taxon>
        <taxon>Sar</taxon>
        <taxon>Alveolata</taxon>
        <taxon>Ciliophora</taxon>
        <taxon>Intramacronucleata</taxon>
        <taxon>Oligohymenophorea</taxon>
        <taxon>Peniculida</taxon>
        <taxon>Parameciidae</taxon>
        <taxon>Paramecium</taxon>
    </lineage>
</organism>
<keyword evidence="1" id="KW-1133">Transmembrane helix</keyword>
<comment type="caution">
    <text evidence="2">The sequence shown here is derived from an EMBL/GenBank/DDBJ whole genome shotgun (WGS) entry which is preliminary data.</text>
</comment>